<feature type="site" description="Important for catalytic activity, responsible for pKa modulation of the active site Glu and correct orientation of both the proton donor and substrate" evidence="6">
    <location>
        <position position="155"/>
    </location>
</feature>
<evidence type="ECO:0000256" key="2">
    <source>
        <dbReference type="ARBA" id="ARBA00009865"/>
    </source>
</evidence>
<feature type="chain" id="PRO_5043776822" description="Endo-1,5-alpha-L-arabinanase A" evidence="8">
    <location>
        <begin position="19"/>
        <end position="324"/>
    </location>
</feature>
<evidence type="ECO:0000256" key="7">
    <source>
        <dbReference type="RuleBase" id="RU361187"/>
    </source>
</evidence>
<evidence type="ECO:0000313" key="9">
    <source>
        <dbReference type="EMBL" id="KAK6988891.1"/>
    </source>
</evidence>
<dbReference type="EMBL" id="JAWWNJ010000119">
    <property type="protein sequence ID" value="KAK6988891.1"/>
    <property type="molecule type" value="Genomic_DNA"/>
</dbReference>
<evidence type="ECO:0000256" key="8">
    <source>
        <dbReference type="SAM" id="SignalP"/>
    </source>
</evidence>
<name>A0AAV9ZQZ0_9AGAR</name>
<evidence type="ECO:0000256" key="3">
    <source>
        <dbReference type="ARBA" id="ARBA00022801"/>
    </source>
</evidence>
<dbReference type="InterPro" id="IPR023296">
    <property type="entry name" value="Glyco_hydro_beta-prop_sf"/>
</dbReference>
<dbReference type="Gene3D" id="2.115.10.20">
    <property type="entry name" value="Glycosyl hydrolase domain, family 43"/>
    <property type="match status" value="1"/>
</dbReference>
<dbReference type="GO" id="GO:0004553">
    <property type="term" value="F:hydrolase activity, hydrolyzing O-glycosyl compounds"/>
    <property type="evidence" value="ECO:0007669"/>
    <property type="project" value="InterPro"/>
</dbReference>
<comment type="caution">
    <text evidence="9">The sequence shown here is derived from an EMBL/GenBank/DDBJ whole genome shotgun (WGS) entry which is preliminary data.</text>
</comment>
<sequence length="324" mass="35112">MFPLYLALAALIPYVLHAFAAYPNPLPFKGALSQLPGGSPTLCKHSGTYYMFTSGVGLKIYTSTDLATWKAGGVVWPNGTPWAAPYTGGDNGNLWAPDCKIVDGEFRLFYSASTPGSQKSAIFYAHSKTGASGSFTNGGLVVSSSPSTTDFNAIDPNLSLVRFLEPVLYLSFGSYWDGIRGVQLNPSTFLPLSKNFDTLAYRDNGKEPYGLPHAEEAPVIAKLGDFWYLFTSWNRDNEYYEVHVARSDRHNGGYFGKAGLPATKNGGTVILAMHDKIRGPGGQDVFTDTDGKVYLVYHYKLAGVTGKVVGLNRLDMSSGWPVVV</sequence>
<dbReference type="PANTHER" id="PTHR43301:SF3">
    <property type="entry name" value="ARABINAN ENDO-1,5-ALPHA-L-ARABINOSIDASE A-RELATED"/>
    <property type="match status" value="1"/>
</dbReference>
<protein>
    <recommendedName>
        <fullName evidence="5">Endo-1,5-alpha-L-arabinanase A</fullName>
    </recommendedName>
</protein>
<keyword evidence="10" id="KW-1185">Reference proteome</keyword>
<keyword evidence="8" id="KW-0732">Signal</keyword>
<feature type="signal peptide" evidence="8">
    <location>
        <begin position="1"/>
        <end position="18"/>
    </location>
</feature>
<dbReference type="GO" id="GO:0005975">
    <property type="term" value="P:carbohydrate metabolic process"/>
    <property type="evidence" value="ECO:0007669"/>
    <property type="project" value="InterPro"/>
</dbReference>
<evidence type="ECO:0000256" key="6">
    <source>
        <dbReference type="PIRSR" id="PIRSR606710-2"/>
    </source>
</evidence>
<keyword evidence="3 7" id="KW-0378">Hydrolase</keyword>
<dbReference type="AlphaFoldDB" id="A0AAV9ZQZ0"/>
<gene>
    <name evidence="9" type="ORF">R3P38DRAFT_3228232</name>
</gene>
<evidence type="ECO:0000256" key="1">
    <source>
        <dbReference type="ARBA" id="ARBA00004834"/>
    </source>
</evidence>
<dbReference type="Pfam" id="PF04616">
    <property type="entry name" value="Glyco_hydro_43"/>
    <property type="match status" value="1"/>
</dbReference>
<dbReference type="InterPro" id="IPR050727">
    <property type="entry name" value="GH43_arabinanases"/>
</dbReference>
<dbReference type="InterPro" id="IPR006710">
    <property type="entry name" value="Glyco_hydro_43"/>
</dbReference>
<evidence type="ECO:0000256" key="5">
    <source>
        <dbReference type="ARBA" id="ARBA00042202"/>
    </source>
</evidence>
<organism evidence="9 10">
    <name type="scientific">Favolaschia claudopus</name>
    <dbReference type="NCBI Taxonomy" id="2862362"/>
    <lineage>
        <taxon>Eukaryota</taxon>
        <taxon>Fungi</taxon>
        <taxon>Dikarya</taxon>
        <taxon>Basidiomycota</taxon>
        <taxon>Agaricomycotina</taxon>
        <taxon>Agaricomycetes</taxon>
        <taxon>Agaricomycetidae</taxon>
        <taxon>Agaricales</taxon>
        <taxon>Marasmiineae</taxon>
        <taxon>Mycenaceae</taxon>
        <taxon>Favolaschia</taxon>
    </lineage>
</organism>
<comment type="pathway">
    <text evidence="1">Glycan metabolism; L-arabinan degradation.</text>
</comment>
<dbReference type="CDD" id="cd08998">
    <property type="entry name" value="GH43_Arb43a-like"/>
    <property type="match status" value="1"/>
</dbReference>
<accession>A0AAV9ZQZ0</accession>
<dbReference type="SUPFAM" id="SSF75005">
    <property type="entry name" value="Arabinanase/levansucrase/invertase"/>
    <property type="match status" value="1"/>
</dbReference>
<comment type="similarity">
    <text evidence="2 7">Belongs to the glycosyl hydrolase 43 family.</text>
</comment>
<evidence type="ECO:0000256" key="4">
    <source>
        <dbReference type="ARBA" id="ARBA00023295"/>
    </source>
</evidence>
<reference evidence="9 10" key="1">
    <citation type="journal article" date="2024" name="J Genomics">
        <title>Draft genome sequencing and assembly of Favolaschia claudopus CIRM-BRFM 2984 isolated from oak limbs.</title>
        <authorList>
            <person name="Navarro D."/>
            <person name="Drula E."/>
            <person name="Chaduli D."/>
            <person name="Cazenave R."/>
            <person name="Ahrendt S."/>
            <person name="Wang J."/>
            <person name="Lipzen A."/>
            <person name="Daum C."/>
            <person name="Barry K."/>
            <person name="Grigoriev I.V."/>
            <person name="Favel A."/>
            <person name="Rosso M.N."/>
            <person name="Martin F."/>
        </authorList>
    </citation>
    <scope>NUCLEOTIDE SEQUENCE [LARGE SCALE GENOMIC DNA]</scope>
    <source>
        <strain evidence="9 10">CIRM-BRFM 2984</strain>
    </source>
</reference>
<dbReference type="Proteomes" id="UP001362999">
    <property type="component" value="Unassembled WGS sequence"/>
</dbReference>
<proteinExistence type="inferred from homology"/>
<evidence type="ECO:0000313" key="10">
    <source>
        <dbReference type="Proteomes" id="UP001362999"/>
    </source>
</evidence>
<dbReference type="PANTHER" id="PTHR43301">
    <property type="entry name" value="ARABINAN ENDO-1,5-ALPHA-L-ARABINOSIDASE"/>
    <property type="match status" value="1"/>
</dbReference>
<keyword evidence="4 7" id="KW-0326">Glycosidase</keyword>